<keyword evidence="2" id="KW-0328">Glycosyltransferase</keyword>
<keyword evidence="3 9" id="KW-0808">Transferase</keyword>
<dbReference type="EMBL" id="CP002408">
    <property type="protein sequence ID" value="AFU60189.1"/>
    <property type="molecule type" value="Genomic_DNA"/>
</dbReference>
<evidence type="ECO:0000256" key="2">
    <source>
        <dbReference type="ARBA" id="ARBA00022676"/>
    </source>
</evidence>
<dbReference type="AlphaFoldDB" id="K0INY6"/>
<dbReference type="PANTHER" id="PTHR43867">
    <property type="entry name" value="CELLULOSE SYNTHASE CATALYTIC SUBUNIT A [UDP-FORMING]"/>
    <property type="match status" value="1"/>
</dbReference>
<evidence type="ECO:0000256" key="6">
    <source>
        <dbReference type="ARBA" id="ARBA00023136"/>
    </source>
</evidence>
<evidence type="ECO:0000313" key="9">
    <source>
        <dbReference type="EMBL" id="AFU60189.1"/>
    </source>
</evidence>
<keyword evidence="6 7" id="KW-0472">Membrane</keyword>
<dbReference type="HOGENOM" id="CLU_614850_0_0_2"/>
<evidence type="ECO:0000256" key="1">
    <source>
        <dbReference type="ARBA" id="ARBA00004141"/>
    </source>
</evidence>
<dbReference type="KEGG" id="nga:Ngar_c32740"/>
<gene>
    <name evidence="9" type="ordered locus">Ngar_c32740</name>
</gene>
<keyword evidence="4 7" id="KW-0812">Transmembrane</keyword>
<proteinExistence type="predicted"/>
<feature type="domain" description="Glycosyltransferase 2-like" evidence="8">
    <location>
        <begin position="54"/>
        <end position="163"/>
    </location>
</feature>
<evidence type="ECO:0000256" key="3">
    <source>
        <dbReference type="ARBA" id="ARBA00022679"/>
    </source>
</evidence>
<dbReference type="STRING" id="1237085.Ngar_c32740"/>
<dbReference type="FunCoup" id="K0INY6">
    <property type="interactions" value="4"/>
</dbReference>
<name>K0INY6_NITGG</name>
<dbReference type="InterPro" id="IPR050321">
    <property type="entry name" value="Glycosyltr_2/OpgH_subfam"/>
</dbReference>
<organism evidence="9 10">
    <name type="scientific">Nitrososphaera gargensis (strain Ga9.2)</name>
    <dbReference type="NCBI Taxonomy" id="1237085"/>
    <lineage>
        <taxon>Archaea</taxon>
        <taxon>Nitrososphaerota</taxon>
        <taxon>Nitrososphaeria</taxon>
        <taxon>Nitrososphaerales</taxon>
        <taxon>Nitrososphaeraceae</taxon>
        <taxon>Nitrososphaera</taxon>
    </lineage>
</organism>
<feature type="transmembrane region" description="Helical" evidence="7">
    <location>
        <begin position="329"/>
        <end position="351"/>
    </location>
</feature>
<dbReference type="GO" id="GO:0016757">
    <property type="term" value="F:glycosyltransferase activity"/>
    <property type="evidence" value="ECO:0007669"/>
    <property type="project" value="UniProtKB-KW"/>
</dbReference>
<dbReference type="InterPro" id="IPR001173">
    <property type="entry name" value="Glyco_trans_2-like"/>
</dbReference>
<keyword evidence="5 7" id="KW-1133">Transmembrane helix</keyword>
<evidence type="ECO:0000256" key="5">
    <source>
        <dbReference type="ARBA" id="ARBA00022989"/>
    </source>
</evidence>
<dbReference type="GO" id="GO:0016020">
    <property type="term" value="C:membrane"/>
    <property type="evidence" value="ECO:0007669"/>
    <property type="project" value="UniProtKB-SubCell"/>
</dbReference>
<comment type="subcellular location">
    <subcellularLocation>
        <location evidence="1">Membrane</location>
        <topology evidence="1">Multi-pass membrane protein</topology>
    </subcellularLocation>
</comment>
<dbReference type="Pfam" id="PF00535">
    <property type="entry name" value="Glycos_transf_2"/>
    <property type="match status" value="1"/>
</dbReference>
<sequence>MFLLVYLIRSFMFIHIANKKAGQLLSIKSRIKHREKFIDQAETPHFNSNLPFVSLLVPTHNESLVIRRLIRSICGLIYPKSRFEVIIIDDSEDDTYDIITDTAAKLPNLKTIRRKNRNGWKGGALNLALDHLDTKSAYVLVIDADNVLAPDTIEQFIIRFSQARQWDDSVIAIQGFPISTSNPIHQEEISNWVARGIDFRLAQRNAIEFLAKNELQLPVQITGSLFMIRTDILKATRFSTDLCEDWELTLDLHCNCKNPQLFPKLRVVFDASLVSYCEATTNFGSYFKQRLRVSEGHTRGFKKKANQVLKSKSLSFTEKFELALTGLQYAKFISILALAMIDAAILSLILADSSTLIVANNQILVISFAIQAGLLVSIVIANFIATRTCAGIRKYGIRDVAGLLALNILTMPAFAIGSFYGFLRKRGIFYRTQRNILDTISDSAV</sequence>
<dbReference type="CDD" id="cd06423">
    <property type="entry name" value="CESA_like"/>
    <property type="match status" value="1"/>
</dbReference>
<evidence type="ECO:0000259" key="8">
    <source>
        <dbReference type="Pfam" id="PF00535"/>
    </source>
</evidence>
<protein>
    <submittedName>
        <fullName evidence="9">Putative glycosyl transferase, family 2</fullName>
    </submittedName>
</protein>
<dbReference type="SUPFAM" id="SSF53448">
    <property type="entry name" value="Nucleotide-diphospho-sugar transferases"/>
    <property type="match status" value="1"/>
</dbReference>
<evidence type="ECO:0000256" key="4">
    <source>
        <dbReference type="ARBA" id="ARBA00022692"/>
    </source>
</evidence>
<feature type="transmembrane region" description="Helical" evidence="7">
    <location>
        <begin position="404"/>
        <end position="423"/>
    </location>
</feature>
<reference evidence="9 10" key="1">
    <citation type="journal article" date="2012" name="Environ. Microbiol.">
        <title>The genome of the ammonia-oxidizing Candidatus Nitrososphaera gargensis: insights into metabolic versatility and environmental adaptations.</title>
        <authorList>
            <person name="Spang A."/>
            <person name="Poehlein A."/>
            <person name="Offre P."/>
            <person name="Zumbragel S."/>
            <person name="Haider S."/>
            <person name="Rychlik N."/>
            <person name="Nowka B."/>
            <person name="Schmeisser C."/>
            <person name="Lebedeva E.V."/>
            <person name="Rattei T."/>
            <person name="Bohm C."/>
            <person name="Schmid M."/>
            <person name="Galushko A."/>
            <person name="Hatzenpichler R."/>
            <person name="Weinmaier T."/>
            <person name="Daniel R."/>
            <person name="Schleper C."/>
            <person name="Spieck E."/>
            <person name="Streit W."/>
            <person name="Wagner M."/>
        </authorList>
    </citation>
    <scope>NUCLEOTIDE SEQUENCE [LARGE SCALE GENOMIC DNA]</scope>
    <source>
        <strain evidence="10">Ga9.2</strain>
    </source>
</reference>
<feature type="transmembrane region" description="Helical" evidence="7">
    <location>
        <begin position="363"/>
        <end position="384"/>
    </location>
</feature>
<evidence type="ECO:0000313" key="10">
    <source>
        <dbReference type="Proteomes" id="UP000008037"/>
    </source>
</evidence>
<dbReference type="Proteomes" id="UP000008037">
    <property type="component" value="Chromosome"/>
</dbReference>
<dbReference type="Gene3D" id="3.90.550.10">
    <property type="entry name" value="Spore Coat Polysaccharide Biosynthesis Protein SpsA, Chain A"/>
    <property type="match status" value="1"/>
</dbReference>
<accession>K0INY6</accession>
<dbReference type="PANTHER" id="PTHR43867:SF2">
    <property type="entry name" value="CELLULOSE SYNTHASE CATALYTIC SUBUNIT A [UDP-FORMING]"/>
    <property type="match status" value="1"/>
</dbReference>
<evidence type="ECO:0000256" key="7">
    <source>
        <dbReference type="SAM" id="Phobius"/>
    </source>
</evidence>
<dbReference type="BioCyc" id="CNIT1237085:G1324-3274-MONOMER"/>
<keyword evidence="10" id="KW-1185">Reference proteome</keyword>
<dbReference type="InParanoid" id="K0INY6"/>
<dbReference type="InterPro" id="IPR029044">
    <property type="entry name" value="Nucleotide-diphossugar_trans"/>
</dbReference>